<evidence type="ECO:0000313" key="3">
    <source>
        <dbReference type="Proteomes" id="UP001195914"/>
    </source>
</evidence>
<gene>
    <name evidence="2" type="ORF">X943_000709</name>
</gene>
<protein>
    <submittedName>
        <fullName evidence="2">Uncharacterized protein</fullName>
    </submittedName>
</protein>
<reference evidence="2" key="1">
    <citation type="journal article" date="2014" name="Nucleic Acids Res.">
        <title>The evolutionary dynamics of variant antigen genes in Babesia reveal a history of genomic innovation underlying host-parasite interaction.</title>
        <authorList>
            <person name="Jackson A.P."/>
            <person name="Otto T.D."/>
            <person name="Darby A."/>
            <person name="Ramaprasad A."/>
            <person name="Xia D."/>
            <person name="Echaide I.E."/>
            <person name="Farber M."/>
            <person name="Gahlot S."/>
            <person name="Gamble J."/>
            <person name="Gupta D."/>
            <person name="Gupta Y."/>
            <person name="Jackson L."/>
            <person name="Malandrin L."/>
            <person name="Malas T.B."/>
            <person name="Moussa E."/>
            <person name="Nair M."/>
            <person name="Reid A.J."/>
            <person name="Sanders M."/>
            <person name="Sharma J."/>
            <person name="Tracey A."/>
            <person name="Quail M.A."/>
            <person name="Weir W."/>
            <person name="Wastling J.M."/>
            <person name="Hall N."/>
            <person name="Willadsen P."/>
            <person name="Lingelbach K."/>
            <person name="Shiels B."/>
            <person name="Tait A."/>
            <person name="Berriman M."/>
            <person name="Allred D.R."/>
            <person name="Pain A."/>
        </authorList>
    </citation>
    <scope>NUCLEOTIDE SEQUENCE</scope>
    <source>
        <strain evidence="2">1802A</strain>
    </source>
</reference>
<keyword evidence="3" id="KW-1185">Reference proteome</keyword>
<dbReference type="Proteomes" id="UP001195914">
    <property type="component" value="Unassembled WGS sequence"/>
</dbReference>
<name>A0AAD9GCL0_BABDI</name>
<evidence type="ECO:0000313" key="2">
    <source>
        <dbReference type="EMBL" id="KAK1935981.1"/>
    </source>
</evidence>
<dbReference type="EMBL" id="JAHBMH010000044">
    <property type="protein sequence ID" value="KAK1935981.1"/>
    <property type="molecule type" value="Genomic_DNA"/>
</dbReference>
<proteinExistence type="predicted"/>
<dbReference type="AlphaFoldDB" id="A0AAD9GCL0"/>
<evidence type="ECO:0000256" key="1">
    <source>
        <dbReference type="SAM" id="MobiDB-lite"/>
    </source>
</evidence>
<comment type="caution">
    <text evidence="2">The sequence shown here is derived from an EMBL/GenBank/DDBJ whole genome shotgun (WGS) entry which is preliminary data.</text>
</comment>
<feature type="region of interest" description="Disordered" evidence="1">
    <location>
        <begin position="92"/>
        <end position="113"/>
    </location>
</feature>
<accession>A0AAD9GCL0</accession>
<organism evidence="2 3">
    <name type="scientific">Babesia divergens</name>
    <dbReference type="NCBI Taxonomy" id="32595"/>
    <lineage>
        <taxon>Eukaryota</taxon>
        <taxon>Sar</taxon>
        <taxon>Alveolata</taxon>
        <taxon>Apicomplexa</taxon>
        <taxon>Aconoidasida</taxon>
        <taxon>Piroplasmida</taxon>
        <taxon>Babesiidae</taxon>
        <taxon>Babesia</taxon>
    </lineage>
</organism>
<reference evidence="2" key="2">
    <citation type="submission" date="2021-05" db="EMBL/GenBank/DDBJ databases">
        <authorList>
            <person name="Pain A."/>
        </authorList>
    </citation>
    <scope>NUCLEOTIDE SEQUENCE</scope>
    <source>
        <strain evidence="2">1802A</strain>
    </source>
</reference>
<sequence>MPIFRHLRRCCPSPSHNANCSTITAYTHRTQPPVTQLLCCGEVRIPSQNLQPLQPAQPNISNNIIAALPTTLPDEMLLRRHRGGKVKNKLRNIEKRKKREQSIQKVSSDVKFN</sequence>